<evidence type="ECO:0000256" key="4">
    <source>
        <dbReference type="ARBA" id="ARBA00022679"/>
    </source>
</evidence>
<evidence type="ECO:0000256" key="5">
    <source>
        <dbReference type="ARBA" id="ARBA00022729"/>
    </source>
</evidence>
<dbReference type="Pfam" id="PF02518">
    <property type="entry name" value="HATPase_c"/>
    <property type="match status" value="1"/>
</dbReference>
<keyword evidence="7" id="KW-0902">Two-component regulatory system</keyword>
<evidence type="ECO:0000256" key="10">
    <source>
        <dbReference type="ARBA" id="ARBA00070152"/>
    </source>
</evidence>
<dbReference type="Gene3D" id="3.30.565.10">
    <property type="entry name" value="Histidine kinase-like ATPase, C-terminal domain"/>
    <property type="match status" value="1"/>
</dbReference>
<dbReference type="InterPro" id="IPR036890">
    <property type="entry name" value="HATPase_C_sf"/>
</dbReference>
<dbReference type="InterPro" id="IPR011006">
    <property type="entry name" value="CheY-like_superfamily"/>
</dbReference>
<dbReference type="GO" id="GO:0009927">
    <property type="term" value="F:histidine phosphotransfer kinase activity"/>
    <property type="evidence" value="ECO:0007669"/>
    <property type="project" value="TreeGrafter"/>
</dbReference>
<comment type="function">
    <text evidence="9">Member of the two-component regulatory system BvgS/BvgA. Phosphorylates BvgA via a four-step phosphorelay in response to environmental signals.</text>
</comment>
<dbReference type="GO" id="GO:0005886">
    <property type="term" value="C:plasma membrane"/>
    <property type="evidence" value="ECO:0007669"/>
    <property type="project" value="TreeGrafter"/>
</dbReference>
<keyword evidence="3 11" id="KW-0597">Phosphoprotein</keyword>
<dbReference type="Gene3D" id="1.25.40.10">
    <property type="entry name" value="Tetratricopeptide repeat domain"/>
    <property type="match status" value="2"/>
</dbReference>
<keyword evidence="4" id="KW-0808">Transferase</keyword>
<evidence type="ECO:0000313" key="15">
    <source>
        <dbReference type="EMBL" id="RJF92098.1"/>
    </source>
</evidence>
<accession>A0A3A3FI81</accession>
<protein>
    <recommendedName>
        <fullName evidence="10">Virulence sensor protein BvgS</fullName>
        <ecNumber evidence="2">2.7.13.3</ecNumber>
    </recommendedName>
</protein>
<evidence type="ECO:0000256" key="2">
    <source>
        <dbReference type="ARBA" id="ARBA00012438"/>
    </source>
</evidence>
<sequence>MAFSIRALLLTSALITLPGSATAQHAINAEKAVRQNQVQTDNQPHQMSERARQWDEVVLAAQRNPQEVLADGNRMLERATQQNDKAGQLKALRTLVIAYGALETYIGRKEELEYGLALARELNDFDSQCEFLDYLAWKEWSEGRSDAASRILDEETLIAEAHPKECTLAEIYVSRSFMAKARGAASESMSWLSKAYAGFEQKGDEFGMARTLQYIGTAFSSNTRNMEDQAKAADYFHRAFALFDPKDHQLFAIENNAQLAMTYYHRKDYANAMRFLEVAHAIATEMKHPLIAQVEYRLGQVELAAHRYAAALAHFDRAFPGLSGISSGNKTAVEVLTGRAVALAQLGRREESLDTLAAARKAQRELGDRTLDVIYFAGSNQIHAHFKDYESAYRDLLLLQAAEREAIETANAKHDEELKVRFDVRLRESENELLRVQQKEAESKRQVYALVSLVSLLLLLGLAFYLRRRAVVSKIELQHQKALAEAEASANRAKTTFLANMSHELRSPLNAILGFTRLLARESSLPAEAQSDLRIVVKSSEHLHGLINQVLDLSKIESGHIALIDTDVDLHALLDDVEDMFSLLAYQKGLQLIVDRPTDLPRYIRIDAGKLRQVLINLLNNALKFTAQGSVTLRVGKTDRNGRLAFEVLDTGPGIASDELSKLGQPFVQAQAGRQANEGSGLGLTISRGFVQLMGGSLNISSEPGKGSTFAFDIKIHENQETHAVEYRRVAGLAGGQPRYRILAVDDREEGRQLLVRMLTSLGFEVREASNGEEAIAIWANWEPHVICMDLRMPVMDGREATRRIRGTEKGKATVIIALTASSFEDGREAILADGCNDLVHKPFREHELFDALHRHLGVEFVYEKTHDRMVAALPDPRHLEALPPELQTRLRVALLGLDVDAIASAIASIREYDAGLADALAGLAANFDYEKIGTLLPASNETGHE</sequence>
<dbReference type="EC" id="2.7.13.3" evidence="2"/>
<dbReference type="CDD" id="cd00082">
    <property type="entry name" value="HisKA"/>
    <property type="match status" value="1"/>
</dbReference>
<dbReference type="InterPro" id="IPR001789">
    <property type="entry name" value="Sig_transdc_resp-reg_receiver"/>
</dbReference>
<dbReference type="CDD" id="cd17546">
    <property type="entry name" value="REC_hyHK_CKI1_RcsC-like"/>
    <property type="match status" value="1"/>
</dbReference>
<dbReference type="InterPro" id="IPR003594">
    <property type="entry name" value="HATPase_dom"/>
</dbReference>
<dbReference type="InterPro" id="IPR005467">
    <property type="entry name" value="His_kinase_dom"/>
</dbReference>
<dbReference type="PRINTS" id="PR00344">
    <property type="entry name" value="BCTRLSENSOR"/>
</dbReference>
<organism evidence="15 16">
    <name type="scientific">Noviherbaspirillum saxi</name>
    <dbReference type="NCBI Taxonomy" id="2320863"/>
    <lineage>
        <taxon>Bacteria</taxon>
        <taxon>Pseudomonadati</taxon>
        <taxon>Pseudomonadota</taxon>
        <taxon>Betaproteobacteria</taxon>
        <taxon>Burkholderiales</taxon>
        <taxon>Oxalobacteraceae</taxon>
        <taxon>Noviherbaspirillum</taxon>
    </lineage>
</organism>
<evidence type="ECO:0000256" key="3">
    <source>
        <dbReference type="ARBA" id="ARBA00022553"/>
    </source>
</evidence>
<feature type="chain" id="PRO_5017308579" description="Virulence sensor protein BvgS" evidence="12">
    <location>
        <begin position="24"/>
        <end position="946"/>
    </location>
</feature>
<dbReference type="SMART" id="SM00388">
    <property type="entry name" value="HisKA"/>
    <property type="match status" value="1"/>
</dbReference>
<evidence type="ECO:0000313" key="16">
    <source>
        <dbReference type="Proteomes" id="UP000265955"/>
    </source>
</evidence>
<gene>
    <name evidence="15" type="ORF">D3871_25980</name>
</gene>
<dbReference type="InterPro" id="IPR004358">
    <property type="entry name" value="Sig_transdc_His_kin-like_C"/>
</dbReference>
<dbReference type="SUPFAM" id="SSF52172">
    <property type="entry name" value="CheY-like"/>
    <property type="match status" value="1"/>
</dbReference>
<dbReference type="Gene3D" id="3.40.50.2300">
    <property type="match status" value="1"/>
</dbReference>
<dbReference type="SUPFAM" id="SSF55874">
    <property type="entry name" value="ATPase domain of HSP90 chaperone/DNA topoisomerase II/histidine kinase"/>
    <property type="match status" value="1"/>
</dbReference>
<dbReference type="InterPro" id="IPR003661">
    <property type="entry name" value="HisK_dim/P_dom"/>
</dbReference>
<evidence type="ECO:0000256" key="8">
    <source>
        <dbReference type="ARBA" id="ARBA00023026"/>
    </source>
</evidence>
<evidence type="ECO:0000256" key="12">
    <source>
        <dbReference type="SAM" id="SignalP"/>
    </source>
</evidence>
<reference evidence="16" key="1">
    <citation type="submission" date="2018-09" db="EMBL/GenBank/DDBJ databases">
        <authorList>
            <person name="Zhu H."/>
        </authorList>
    </citation>
    <scope>NUCLEOTIDE SEQUENCE [LARGE SCALE GENOMIC DNA]</scope>
    <source>
        <strain evidence="16">K1R23-30</strain>
    </source>
</reference>
<feature type="signal peptide" evidence="12">
    <location>
        <begin position="1"/>
        <end position="23"/>
    </location>
</feature>
<dbReference type="SMART" id="SM00448">
    <property type="entry name" value="REC"/>
    <property type="match status" value="1"/>
</dbReference>
<evidence type="ECO:0000256" key="11">
    <source>
        <dbReference type="PROSITE-ProRule" id="PRU00169"/>
    </source>
</evidence>
<feature type="domain" description="Response regulatory" evidence="14">
    <location>
        <begin position="741"/>
        <end position="857"/>
    </location>
</feature>
<dbReference type="RefSeq" id="WP_119771983.1">
    <property type="nucleotide sequence ID" value="NZ_QYUO01000003.1"/>
</dbReference>
<keyword evidence="5 12" id="KW-0732">Signal</keyword>
<dbReference type="PROSITE" id="PS50110">
    <property type="entry name" value="RESPONSE_REGULATORY"/>
    <property type="match status" value="1"/>
</dbReference>
<dbReference type="Pfam" id="PF00072">
    <property type="entry name" value="Response_reg"/>
    <property type="match status" value="1"/>
</dbReference>
<dbReference type="Gene3D" id="1.10.287.130">
    <property type="match status" value="1"/>
</dbReference>
<evidence type="ECO:0000256" key="9">
    <source>
        <dbReference type="ARBA" id="ARBA00058004"/>
    </source>
</evidence>
<dbReference type="CDD" id="cd16922">
    <property type="entry name" value="HATPase_EvgS-ArcB-TorS-like"/>
    <property type="match status" value="1"/>
</dbReference>
<dbReference type="Pfam" id="PF00512">
    <property type="entry name" value="HisKA"/>
    <property type="match status" value="1"/>
</dbReference>
<dbReference type="Proteomes" id="UP000265955">
    <property type="component" value="Unassembled WGS sequence"/>
</dbReference>
<dbReference type="SMART" id="SM00387">
    <property type="entry name" value="HATPase_c"/>
    <property type="match status" value="1"/>
</dbReference>
<evidence type="ECO:0000256" key="6">
    <source>
        <dbReference type="ARBA" id="ARBA00022777"/>
    </source>
</evidence>
<keyword evidence="16" id="KW-1185">Reference proteome</keyword>
<dbReference type="PROSITE" id="PS50109">
    <property type="entry name" value="HIS_KIN"/>
    <property type="match status" value="1"/>
</dbReference>
<dbReference type="InterPro" id="IPR036097">
    <property type="entry name" value="HisK_dim/P_sf"/>
</dbReference>
<dbReference type="SUPFAM" id="SSF47384">
    <property type="entry name" value="Homodimeric domain of signal transducing histidine kinase"/>
    <property type="match status" value="1"/>
</dbReference>
<name>A0A3A3FI81_9BURK</name>
<dbReference type="PANTHER" id="PTHR43047">
    <property type="entry name" value="TWO-COMPONENT HISTIDINE PROTEIN KINASE"/>
    <property type="match status" value="1"/>
</dbReference>
<dbReference type="GO" id="GO:0000155">
    <property type="term" value="F:phosphorelay sensor kinase activity"/>
    <property type="evidence" value="ECO:0007669"/>
    <property type="project" value="InterPro"/>
</dbReference>
<evidence type="ECO:0000259" key="13">
    <source>
        <dbReference type="PROSITE" id="PS50109"/>
    </source>
</evidence>
<dbReference type="OrthoDB" id="9810730at2"/>
<comment type="caution">
    <text evidence="15">The sequence shown here is derived from an EMBL/GenBank/DDBJ whole genome shotgun (WGS) entry which is preliminary data.</text>
</comment>
<dbReference type="SUPFAM" id="SSF48452">
    <property type="entry name" value="TPR-like"/>
    <property type="match status" value="1"/>
</dbReference>
<evidence type="ECO:0000256" key="7">
    <source>
        <dbReference type="ARBA" id="ARBA00023012"/>
    </source>
</evidence>
<evidence type="ECO:0000256" key="1">
    <source>
        <dbReference type="ARBA" id="ARBA00000085"/>
    </source>
</evidence>
<keyword evidence="6" id="KW-0418">Kinase</keyword>
<dbReference type="PANTHER" id="PTHR43047:SF72">
    <property type="entry name" value="OSMOSENSING HISTIDINE PROTEIN KINASE SLN1"/>
    <property type="match status" value="1"/>
</dbReference>
<feature type="modified residue" description="4-aspartylphosphate" evidence="11">
    <location>
        <position position="790"/>
    </location>
</feature>
<evidence type="ECO:0000259" key="14">
    <source>
        <dbReference type="PROSITE" id="PS50110"/>
    </source>
</evidence>
<proteinExistence type="predicted"/>
<dbReference type="InterPro" id="IPR011990">
    <property type="entry name" value="TPR-like_helical_dom_sf"/>
</dbReference>
<feature type="domain" description="Histidine kinase" evidence="13">
    <location>
        <begin position="500"/>
        <end position="718"/>
    </location>
</feature>
<dbReference type="FunFam" id="3.30.565.10:FF:000010">
    <property type="entry name" value="Sensor histidine kinase RcsC"/>
    <property type="match status" value="1"/>
</dbReference>
<keyword evidence="8" id="KW-0843">Virulence</keyword>
<dbReference type="EMBL" id="QYUO01000003">
    <property type="protein sequence ID" value="RJF92098.1"/>
    <property type="molecule type" value="Genomic_DNA"/>
</dbReference>
<comment type="catalytic activity">
    <reaction evidence="1">
        <text>ATP + protein L-histidine = ADP + protein N-phospho-L-histidine.</text>
        <dbReference type="EC" id="2.7.13.3"/>
    </reaction>
</comment>
<dbReference type="AlphaFoldDB" id="A0A3A3FI81"/>